<reference evidence="2 3" key="1">
    <citation type="submission" date="2016-12" db="EMBL/GenBank/DDBJ databases">
        <authorList>
            <person name="Song W.-J."/>
            <person name="Kurnit D.M."/>
        </authorList>
    </citation>
    <scope>NUCLEOTIDE SEQUENCE [LARGE SCALE GENOMIC DNA]</scope>
    <source>
        <strain evidence="2 3">CGMCC 1.10808</strain>
    </source>
</reference>
<dbReference type="InterPro" id="IPR001509">
    <property type="entry name" value="Epimerase_deHydtase"/>
</dbReference>
<dbReference type="AlphaFoldDB" id="A0A1M7TE22"/>
<feature type="domain" description="NAD-dependent epimerase/dehydratase" evidence="1">
    <location>
        <begin position="8"/>
        <end position="215"/>
    </location>
</feature>
<organism evidence="2 3">
    <name type="scientific">Oceanicella actignis</name>
    <dbReference type="NCBI Taxonomy" id="1189325"/>
    <lineage>
        <taxon>Bacteria</taxon>
        <taxon>Pseudomonadati</taxon>
        <taxon>Pseudomonadota</taxon>
        <taxon>Alphaproteobacteria</taxon>
        <taxon>Rhodobacterales</taxon>
        <taxon>Paracoccaceae</taxon>
        <taxon>Oceanicella</taxon>
    </lineage>
</organism>
<gene>
    <name evidence="2" type="ORF">SAMN05216200_1069</name>
</gene>
<evidence type="ECO:0000259" key="1">
    <source>
        <dbReference type="Pfam" id="PF01370"/>
    </source>
</evidence>
<dbReference type="InterPro" id="IPR036291">
    <property type="entry name" value="NAD(P)-bd_dom_sf"/>
</dbReference>
<dbReference type="PANTHER" id="PTHR12126:SF11">
    <property type="entry name" value="NADH DEHYDROGENASE [UBIQUINONE] 1 ALPHA SUBCOMPLEX SUBUNIT 9, MITOCHONDRIAL"/>
    <property type="match status" value="1"/>
</dbReference>
<dbReference type="Gene3D" id="3.40.50.720">
    <property type="entry name" value="NAD(P)-binding Rossmann-like Domain"/>
    <property type="match status" value="1"/>
</dbReference>
<dbReference type="GO" id="GO:0044877">
    <property type="term" value="F:protein-containing complex binding"/>
    <property type="evidence" value="ECO:0007669"/>
    <property type="project" value="TreeGrafter"/>
</dbReference>
<dbReference type="SUPFAM" id="SSF51735">
    <property type="entry name" value="NAD(P)-binding Rossmann-fold domains"/>
    <property type="match status" value="1"/>
</dbReference>
<dbReference type="Proteomes" id="UP000184066">
    <property type="component" value="Unassembled WGS sequence"/>
</dbReference>
<dbReference type="FunFam" id="3.40.50.720:FF:000702">
    <property type="entry name" value="NADH dehydrogenase (Ubiquinone)"/>
    <property type="match status" value="1"/>
</dbReference>
<name>A0A1M7TE22_9RHOB</name>
<dbReference type="STRING" id="1189325.SAMN04488119_106193"/>
<dbReference type="InterPro" id="IPR051207">
    <property type="entry name" value="ComplexI_NDUFA9_subunit"/>
</dbReference>
<dbReference type="RefSeq" id="WP_072747453.1">
    <property type="nucleotide sequence ID" value="NZ_FOHL01000006.1"/>
</dbReference>
<dbReference type="EMBL" id="FRDL01000006">
    <property type="protein sequence ID" value="SHN68970.1"/>
    <property type="molecule type" value="Genomic_DNA"/>
</dbReference>
<dbReference type="Pfam" id="PF01370">
    <property type="entry name" value="Epimerase"/>
    <property type="match status" value="1"/>
</dbReference>
<evidence type="ECO:0000313" key="3">
    <source>
        <dbReference type="Proteomes" id="UP000184066"/>
    </source>
</evidence>
<proteinExistence type="predicted"/>
<dbReference type="OrthoDB" id="9776313at2"/>
<sequence>MTKTAPIVTIFGGSGFIGRYVVQRMARRGWRVRVAVRRPNEALFTQTYGDVGQVVPIQANIRDDASTRAAIRGADAVINCVGILFAEPRQGFDDVHVAGAERVARIAAEEGARTLVHVSAIGADPESDSDYARSKGLGEAAVRKAFPGATILRPSVVFGPEDQFFNRFAAMARISPVLPIVGGRTRLQPVYVNDVAEAAARCAAGEAAPGTYELGGPDIRTFRELMELMLRIIRRRRLIVDVPLALARLMARTLSAVETITFGLVPNRVLTLDQIRQLSRDNVAAPDAPGLAALGIAPTALEAELEAYLYVYRPYGQYARVTEQARRLRHLRG</sequence>
<evidence type="ECO:0000313" key="2">
    <source>
        <dbReference type="EMBL" id="SHN68970.1"/>
    </source>
</evidence>
<dbReference type="CDD" id="cd05271">
    <property type="entry name" value="NDUFA9_like_SDR_a"/>
    <property type="match status" value="1"/>
</dbReference>
<dbReference type="PANTHER" id="PTHR12126">
    <property type="entry name" value="NADH-UBIQUINONE OXIDOREDUCTASE 39 KDA SUBUNIT-RELATED"/>
    <property type="match status" value="1"/>
</dbReference>
<protein>
    <submittedName>
        <fullName evidence="2">NADH dehydrogenase</fullName>
    </submittedName>
</protein>
<accession>A0A1M7TE22</accession>
<keyword evidence="3" id="KW-1185">Reference proteome</keyword>